<feature type="chain" id="PRO_5020430537" evidence="1">
    <location>
        <begin position="20"/>
        <end position="97"/>
    </location>
</feature>
<comment type="caution">
    <text evidence="2">The sequence shown here is derived from an EMBL/GenBank/DDBJ whole genome shotgun (WGS) entry which is preliminary data.</text>
</comment>
<keyword evidence="3" id="KW-1185">Reference proteome</keyword>
<dbReference type="EMBL" id="QAPG01000030">
    <property type="protein sequence ID" value="TDZ36625.1"/>
    <property type="molecule type" value="Genomic_DNA"/>
</dbReference>
<evidence type="ECO:0000313" key="3">
    <source>
        <dbReference type="Proteomes" id="UP000295083"/>
    </source>
</evidence>
<accession>A0A4R8QM09</accession>
<proteinExistence type="predicted"/>
<gene>
    <name evidence="2" type="ORF">C8035_v005072</name>
</gene>
<name>A0A4R8QM09_9PEZI</name>
<sequence length="97" mass="10233">MFSLKAVVALMGLVSIAAAAPAADNVKRLDDIKSCYCGRNTGSALVSDPASTKAACPDFGTYSGPYPTICKIMIDINEPLFINKCKSLGQPTGWCEK</sequence>
<protein>
    <submittedName>
        <fullName evidence="2">Uncharacterized protein</fullName>
    </submittedName>
</protein>
<evidence type="ECO:0000313" key="2">
    <source>
        <dbReference type="EMBL" id="TDZ36625.1"/>
    </source>
</evidence>
<evidence type="ECO:0000256" key="1">
    <source>
        <dbReference type="SAM" id="SignalP"/>
    </source>
</evidence>
<keyword evidence="1" id="KW-0732">Signal</keyword>
<dbReference type="AlphaFoldDB" id="A0A4R8QM09"/>
<reference evidence="2 3" key="1">
    <citation type="submission" date="2018-11" db="EMBL/GenBank/DDBJ databases">
        <title>Genome sequence and assembly of Colletotrichum spinosum.</title>
        <authorList>
            <person name="Gan P."/>
            <person name="Shirasu K."/>
        </authorList>
    </citation>
    <scope>NUCLEOTIDE SEQUENCE [LARGE SCALE GENOMIC DNA]</scope>
    <source>
        <strain evidence="2 3">CBS 515.97</strain>
    </source>
</reference>
<feature type="signal peptide" evidence="1">
    <location>
        <begin position="1"/>
        <end position="19"/>
    </location>
</feature>
<dbReference type="Proteomes" id="UP000295083">
    <property type="component" value="Unassembled WGS sequence"/>
</dbReference>
<organism evidence="2 3">
    <name type="scientific">Colletotrichum spinosum</name>
    <dbReference type="NCBI Taxonomy" id="1347390"/>
    <lineage>
        <taxon>Eukaryota</taxon>
        <taxon>Fungi</taxon>
        <taxon>Dikarya</taxon>
        <taxon>Ascomycota</taxon>
        <taxon>Pezizomycotina</taxon>
        <taxon>Sordariomycetes</taxon>
        <taxon>Hypocreomycetidae</taxon>
        <taxon>Glomerellales</taxon>
        <taxon>Glomerellaceae</taxon>
        <taxon>Colletotrichum</taxon>
        <taxon>Colletotrichum orbiculare species complex</taxon>
    </lineage>
</organism>